<dbReference type="PANTHER" id="PTHR47245:SF2">
    <property type="entry name" value="PEPTIDYL-PROLYL CIS-TRANS ISOMERASE HP_0175-RELATED"/>
    <property type="match status" value="1"/>
</dbReference>
<evidence type="ECO:0000256" key="2">
    <source>
        <dbReference type="ARBA" id="ARBA00007656"/>
    </source>
</evidence>
<dbReference type="GO" id="GO:0003755">
    <property type="term" value="F:peptidyl-prolyl cis-trans isomerase activity"/>
    <property type="evidence" value="ECO:0007669"/>
    <property type="project" value="UniProtKB-KW"/>
</dbReference>
<evidence type="ECO:0000313" key="12">
    <source>
        <dbReference type="Proteomes" id="UP000219439"/>
    </source>
</evidence>
<accession>A0A285PGH9</accession>
<evidence type="ECO:0000256" key="4">
    <source>
        <dbReference type="ARBA" id="ARBA00018370"/>
    </source>
</evidence>
<sequence>MVRTFISRSLIVATTSLVLLGSGVAIAQDSTKDSVVASVNGRDITTTELGFIAQELGGRLGRMTPDQRKEALMTILIDLELVAEEAEKQKLQEGDLFKRQMVFLKNRALRNEFFRVNVDEKITDAELKAFYDKEVGTKAAEKEVKARHILVKEEKEALDVIKELDGGADFAELAKKKSTGPSGPRGGDLGYFGQGQMVPAFEAAAFSLEKGKYTKTPVKTQFGYHVVLVEDARDKPKPAFDEVKGNIRRVLAEQKFSEILNGLKAKAKIDVKK</sequence>
<keyword evidence="12" id="KW-1185">Reference proteome</keyword>
<evidence type="ECO:0000256" key="6">
    <source>
        <dbReference type="ARBA" id="ARBA00030642"/>
    </source>
</evidence>
<protein>
    <recommendedName>
        <fullName evidence="4">Parvulin-like PPIase</fullName>
        <ecNumber evidence="3">5.2.1.8</ecNumber>
    </recommendedName>
    <alternativeName>
        <fullName evidence="6">Peptidyl-prolyl cis-trans isomerase plp</fullName>
    </alternativeName>
    <alternativeName>
        <fullName evidence="7">Rotamase plp</fullName>
    </alternativeName>
</protein>
<dbReference type="Pfam" id="PF13616">
    <property type="entry name" value="Rotamase_3"/>
    <property type="match status" value="1"/>
</dbReference>
<dbReference type="InterPro" id="IPR050245">
    <property type="entry name" value="PrsA_foldase"/>
</dbReference>
<dbReference type="Gene3D" id="1.10.8.1040">
    <property type="match status" value="1"/>
</dbReference>
<dbReference type="SUPFAM" id="SSF54534">
    <property type="entry name" value="FKBP-like"/>
    <property type="match status" value="1"/>
</dbReference>
<evidence type="ECO:0000259" key="10">
    <source>
        <dbReference type="PROSITE" id="PS50198"/>
    </source>
</evidence>
<dbReference type="EC" id="5.2.1.8" evidence="3"/>
<name>A0A285PGH9_9HYPH</name>
<dbReference type="PROSITE" id="PS50198">
    <property type="entry name" value="PPIC_PPIASE_2"/>
    <property type="match status" value="1"/>
</dbReference>
<proteinExistence type="inferred from homology"/>
<evidence type="ECO:0000256" key="1">
    <source>
        <dbReference type="ARBA" id="ARBA00000971"/>
    </source>
</evidence>
<reference evidence="11 12" key="1">
    <citation type="submission" date="2017-09" db="EMBL/GenBank/DDBJ databases">
        <authorList>
            <person name="Ehlers B."/>
            <person name="Leendertz F.H."/>
        </authorList>
    </citation>
    <scope>NUCLEOTIDE SEQUENCE [LARGE SCALE GENOMIC DNA]</scope>
    <source>
        <strain evidence="11 12">DSM 18289</strain>
    </source>
</reference>
<feature type="chain" id="PRO_5012786710" description="Parvulin-like PPIase" evidence="9">
    <location>
        <begin position="28"/>
        <end position="273"/>
    </location>
</feature>
<evidence type="ECO:0000313" key="11">
    <source>
        <dbReference type="EMBL" id="SNZ20794.1"/>
    </source>
</evidence>
<dbReference type="InterPro" id="IPR023058">
    <property type="entry name" value="PPIase_PpiC_CS"/>
</dbReference>
<organism evidence="11 12">
    <name type="scientific">Cohaesibacter gelatinilyticus</name>
    <dbReference type="NCBI Taxonomy" id="372072"/>
    <lineage>
        <taxon>Bacteria</taxon>
        <taxon>Pseudomonadati</taxon>
        <taxon>Pseudomonadota</taxon>
        <taxon>Alphaproteobacteria</taxon>
        <taxon>Hyphomicrobiales</taxon>
        <taxon>Cohaesibacteraceae</taxon>
    </lineage>
</organism>
<evidence type="ECO:0000256" key="8">
    <source>
        <dbReference type="PROSITE-ProRule" id="PRU00278"/>
    </source>
</evidence>
<feature type="signal peptide" evidence="9">
    <location>
        <begin position="1"/>
        <end position="27"/>
    </location>
</feature>
<dbReference type="InterPro" id="IPR046357">
    <property type="entry name" value="PPIase_dom_sf"/>
</dbReference>
<dbReference type="SUPFAM" id="SSF109998">
    <property type="entry name" value="Triger factor/SurA peptide-binding domain-like"/>
    <property type="match status" value="1"/>
</dbReference>
<dbReference type="Proteomes" id="UP000219439">
    <property type="component" value="Unassembled WGS sequence"/>
</dbReference>
<gene>
    <name evidence="11" type="ORF">SAMN06265368_3904</name>
</gene>
<dbReference type="PROSITE" id="PS01096">
    <property type="entry name" value="PPIC_PPIASE_1"/>
    <property type="match status" value="1"/>
</dbReference>
<dbReference type="RefSeq" id="WP_097155145.1">
    <property type="nucleotide sequence ID" value="NZ_OBEL01000005.1"/>
</dbReference>
<keyword evidence="5 8" id="KW-0697">Rotamase</keyword>
<feature type="domain" description="PpiC" evidence="10">
    <location>
        <begin position="141"/>
        <end position="231"/>
    </location>
</feature>
<evidence type="ECO:0000256" key="3">
    <source>
        <dbReference type="ARBA" id="ARBA00013194"/>
    </source>
</evidence>
<keyword evidence="9" id="KW-0732">Signal</keyword>
<evidence type="ECO:0000256" key="5">
    <source>
        <dbReference type="ARBA" id="ARBA00023110"/>
    </source>
</evidence>
<evidence type="ECO:0000256" key="9">
    <source>
        <dbReference type="SAM" id="SignalP"/>
    </source>
</evidence>
<dbReference type="EMBL" id="OBEL01000005">
    <property type="protein sequence ID" value="SNZ20794.1"/>
    <property type="molecule type" value="Genomic_DNA"/>
</dbReference>
<dbReference type="PANTHER" id="PTHR47245">
    <property type="entry name" value="PEPTIDYLPROLYL ISOMERASE"/>
    <property type="match status" value="1"/>
</dbReference>
<comment type="similarity">
    <text evidence="2">Belongs to the PpiC/parvulin rotamase family.</text>
</comment>
<dbReference type="AlphaFoldDB" id="A0A285PGH9"/>
<evidence type="ECO:0000256" key="7">
    <source>
        <dbReference type="ARBA" id="ARBA00031484"/>
    </source>
</evidence>
<dbReference type="InterPro" id="IPR000297">
    <property type="entry name" value="PPIase_PpiC"/>
</dbReference>
<dbReference type="Gene3D" id="3.10.50.40">
    <property type="match status" value="1"/>
</dbReference>
<dbReference type="InterPro" id="IPR027304">
    <property type="entry name" value="Trigger_fact/SurA_dom_sf"/>
</dbReference>
<comment type="catalytic activity">
    <reaction evidence="1">
        <text>[protein]-peptidylproline (omega=180) = [protein]-peptidylproline (omega=0)</text>
        <dbReference type="Rhea" id="RHEA:16237"/>
        <dbReference type="Rhea" id="RHEA-COMP:10747"/>
        <dbReference type="Rhea" id="RHEA-COMP:10748"/>
        <dbReference type="ChEBI" id="CHEBI:83833"/>
        <dbReference type="ChEBI" id="CHEBI:83834"/>
        <dbReference type="EC" id="5.2.1.8"/>
    </reaction>
</comment>
<keyword evidence="8 11" id="KW-0413">Isomerase</keyword>